<sequence length="165" mass="18664">MKTNLNEEKATALAQHYIKEHNVPWVIKAHALFHQSFFSINGNAWIVEAKAQLSIDERSNNFIISDESGAIEFIAIGKDIINKINKKHPKLNTKKAIEIVRDSIEKGRLVGEIEKPIFFYENVMDISCYAWVIDVKLPPPSQFGLIGDAVFISDESGVIEDIRNL</sequence>
<proteinExistence type="predicted"/>
<dbReference type="Proteomes" id="UP000013911">
    <property type="component" value="Unassembled WGS sequence"/>
</dbReference>
<gene>
    <name evidence="1" type="ORF">H131_23037</name>
</gene>
<dbReference type="PATRIC" id="fig|1285586.5.peg.4798"/>
<accession>R7Z876</accession>
<dbReference type="HOGENOM" id="CLU_1608838_0_0_9"/>
<evidence type="ECO:0000313" key="1">
    <source>
        <dbReference type="EMBL" id="EON70126.1"/>
    </source>
</evidence>
<organism evidence="1 2">
    <name type="scientific">Lysinibacillus sphaericus OT4b.31</name>
    <dbReference type="NCBI Taxonomy" id="1285586"/>
    <lineage>
        <taxon>Bacteria</taxon>
        <taxon>Bacillati</taxon>
        <taxon>Bacillota</taxon>
        <taxon>Bacilli</taxon>
        <taxon>Bacillales</taxon>
        <taxon>Bacillaceae</taxon>
        <taxon>Lysinibacillus</taxon>
    </lineage>
</organism>
<dbReference type="RefSeq" id="WP_010861495.1">
    <property type="nucleotide sequence ID" value="NZ_KB933446.1"/>
</dbReference>
<dbReference type="OrthoDB" id="2631581at2"/>
<dbReference type="AlphaFoldDB" id="R7Z876"/>
<reference evidence="1 2" key="1">
    <citation type="submission" date="2013-04" db="EMBL/GenBank/DDBJ databases">
        <title>Draft genome of the heavy metal tolerant bacterium Lysinibacillus sphaericus strain OT4b.31.</title>
        <authorList>
            <person name="Pena-Montenegro T.D."/>
            <person name="Dussan J."/>
        </authorList>
    </citation>
    <scope>NUCLEOTIDE SEQUENCE [LARGE SCALE GENOMIC DNA]</scope>
    <source>
        <strain evidence="1 2">OT4b.31</strain>
    </source>
</reference>
<protein>
    <recommendedName>
        <fullName evidence="3">PepSY domain-containing protein</fullName>
    </recommendedName>
</protein>
<dbReference type="EMBL" id="AQPX01000071">
    <property type="protein sequence ID" value="EON70126.1"/>
    <property type="molecule type" value="Genomic_DNA"/>
</dbReference>
<evidence type="ECO:0008006" key="3">
    <source>
        <dbReference type="Google" id="ProtNLM"/>
    </source>
</evidence>
<name>R7Z876_LYSSH</name>
<comment type="caution">
    <text evidence="1">The sequence shown here is derived from an EMBL/GenBank/DDBJ whole genome shotgun (WGS) entry which is preliminary data.</text>
</comment>
<evidence type="ECO:0000313" key="2">
    <source>
        <dbReference type="Proteomes" id="UP000013911"/>
    </source>
</evidence>